<dbReference type="STRING" id="1590841.A0A2R6PLH7"/>
<dbReference type="Proteomes" id="UP000241394">
    <property type="component" value="Chromosome LG24"/>
</dbReference>
<evidence type="ECO:0000256" key="1">
    <source>
        <dbReference type="ARBA" id="ARBA00022723"/>
    </source>
</evidence>
<dbReference type="SMART" id="SM00239">
    <property type="entry name" value="C2"/>
    <property type="match status" value="1"/>
</dbReference>
<reference evidence="5" key="2">
    <citation type="journal article" date="2018" name="BMC Genomics">
        <title>A manually annotated Actinidia chinensis var. chinensis (kiwifruit) genome highlights the challenges associated with draft genomes and gene prediction in plants.</title>
        <authorList>
            <person name="Pilkington S.M."/>
            <person name="Crowhurst R."/>
            <person name="Hilario E."/>
            <person name="Nardozza S."/>
            <person name="Fraser L."/>
            <person name="Peng Y."/>
            <person name="Gunaseelan K."/>
            <person name="Simpson R."/>
            <person name="Tahir J."/>
            <person name="Deroles S.C."/>
            <person name="Templeton K."/>
            <person name="Luo Z."/>
            <person name="Davy M."/>
            <person name="Cheng C."/>
            <person name="McNeilage M."/>
            <person name="Scaglione D."/>
            <person name="Liu Y."/>
            <person name="Zhang Q."/>
            <person name="Datson P."/>
            <person name="De Silva N."/>
            <person name="Gardiner S.E."/>
            <person name="Bassett H."/>
            <person name="Chagne D."/>
            <person name="McCallum J."/>
            <person name="Dzierzon H."/>
            <person name="Deng C."/>
            <person name="Wang Y.Y."/>
            <person name="Barron L."/>
            <person name="Manako K."/>
            <person name="Bowen J."/>
            <person name="Foster T.M."/>
            <person name="Erridge Z.A."/>
            <person name="Tiffin H."/>
            <person name="Waite C.N."/>
            <person name="Davies K.M."/>
            <person name="Grierson E.P."/>
            <person name="Laing W.A."/>
            <person name="Kirk R."/>
            <person name="Chen X."/>
            <person name="Wood M."/>
            <person name="Montefiori M."/>
            <person name="Brummell D.A."/>
            <person name="Schwinn K.E."/>
            <person name="Catanach A."/>
            <person name="Fullerton C."/>
            <person name="Li D."/>
            <person name="Meiyalaghan S."/>
            <person name="Nieuwenhuizen N."/>
            <person name="Read N."/>
            <person name="Prakash R."/>
            <person name="Hunter D."/>
            <person name="Zhang H."/>
            <person name="McKenzie M."/>
            <person name="Knabel M."/>
            <person name="Harris A."/>
            <person name="Allan A.C."/>
            <person name="Gleave A."/>
            <person name="Chen A."/>
            <person name="Janssen B.J."/>
            <person name="Plunkett B."/>
            <person name="Ampomah-Dwamena C."/>
            <person name="Voogd C."/>
            <person name="Leif D."/>
            <person name="Lafferty D."/>
            <person name="Souleyre E.J.F."/>
            <person name="Varkonyi-Gasic E."/>
            <person name="Gambi F."/>
            <person name="Hanley J."/>
            <person name="Yao J.L."/>
            <person name="Cheung J."/>
            <person name="David K.M."/>
            <person name="Warren B."/>
            <person name="Marsh K."/>
            <person name="Snowden K.C."/>
            <person name="Lin-Wang K."/>
            <person name="Brian L."/>
            <person name="Martinez-Sanchez M."/>
            <person name="Wang M."/>
            <person name="Ileperuma N."/>
            <person name="Macnee N."/>
            <person name="Campin R."/>
            <person name="McAtee P."/>
            <person name="Drummond R.S.M."/>
            <person name="Espley R.V."/>
            <person name="Ireland H.S."/>
            <person name="Wu R."/>
            <person name="Atkinson R.G."/>
            <person name="Karunairetnam S."/>
            <person name="Bulley S."/>
            <person name="Chunkath S."/>
            <person name="Hanley Z."/>
            <person name="Storey R."/>
            <person name="Thrimawithana A.H."/>
            <person name="Thomson S."/>
            <person name="David C."/>
            <person name="Testolin R."/>
            <person name="Huang H."/>
            <person name="Hellens R.P."/>
            <person name="Schaffer R.J."/>
        </authorList>
    </citation>
    <scope>NUCLEOTIDE SEQUENCE [LARGE SCALE GENOMIC DNA]</scope>
    <source>
        <strain evidence="5">cv. Red5</strain>
    </source>
</reference>
<dbReference type="FunCoup" id="A0A2R6PLH7">
    <property type="interactions" value="421"/>
</dbReference>
<dbReference type="Gene3D" id="2.60.40.150">
    <property type="entry name" value="C2 domain"/>
    <property type="match status" value="1"/>
</dbReference>
<evidence type="ECO:0000259" key="3">
    <source>
        <dbReference type="PROSITE" id="PS50004"/>
    </source>
</evidence>
<dbReference type="OMA" id="KKATHDV"/>
<sequence>MTIGIMEVVLVNAKGLRNTELFGGGIDPYVLLQYKSQERKSNVIRGEGGSPVWNETFKFRVEYPGGDDQYKLILSVMDKDTFSADDFLGQAIIYLEDLLALGVEKGSAELHPSKYKLVSCDQSYCGEIQVGVTFTPKVQEEAYEEEEFGGWKESEY</sequence>
<dbReference type="EMBL" id="NKQK01000024">
    <property type="protein sequence ID" value="PSR93110.1"/>
    <property type="molecule type" value="Genomic_DNA"/>
</dbReference>
<keyword evidence="1" id="KW-0479">Metal-binding</keyword>
<dbReference type="PANTHER" id="PTHR46502">
    <property type="entry name" value="C2 DOMAIN-CONTAINING"/>
    <property type="match status" value="1"/>
</dbReference>
<dbReference type="SUPFAM" id="SSF49562">
    <property type="entry name" value="C2 domain (Calcium/lipid-binding domain, CaLB)"/>
    <property type="match status" value="1"/>
</dbReference>
<evidence type="ECO:0000256" key="2">
    <source>
        <dbReference type="ARBA" id="ARBA00022837"/>
    </source>
</evidence>
<dbReference type="OrthoDB" id="419768at2759"/>
<evidence type="ECO:0000313" key="4">
    <source>
        <dbReference type="EMBL" id="PSR93110.1"/>
    </source>
</evidence>
<organism evidence="4 5">
    <name type="scientific">Actinidia chinensis var. chinensis</name>
    <name type="common">Chinese soft-hair kiwi</name>
    <dbReference type="NCBI Taxonomy" id="1590841"/>
    <lineage>
        <taxon>Eukaryota</taxon>
        <taxon>Viridiplantae</taxon>
        <taxon>Streptophyta</taxon>
        <taxon>Embryophyta</taxon>
        <taxon>Tracheophyta</taxon>
        <taxon>Spermatophyta</taxon>
        <taxon>Magnoliopsida</taxon>
        <taxon>eudicotyledons</taxon>
        <taxon>Gunneridae</taxon>
        <taxon>Pentapetalae</taxon>
        <taxon>asterids</taxon>
        <taxon>Ericales</taxon>
        <taxon>Actinidiaceae</taxon>
        <taxon>Actinidia</taxon>
    </lineage>
</organism>
<dbReference type="PANTHER" id="PTHR46502:SF15">
    <property type="entry name" value="16 KDA PHLOEM PROTEIN 1"/>
    <property type="match status" value="1"/>
</dbReference>
<proteinExistence type="predicted"/>
<dbReference type="InterPro" id="IPR000008">
    <property type="entry name" value="C2_dom"/>
</dbReference>
<dbReference type="InterPro" id="IPR035892">
    <property type="entry name" value="C2_domain_sf"/>
</dbReference>
<dbReference type="AlphaFoldDB" id="A0A2R6PLH7"/>
<keyword evidence="2" id="KW-0106">Calcium</keyword>
<dbReference type="PROSITE" id="PS50004">
    <property type="entry name" value="C2"/>
    <property type="match status" value="1"/>
</dbReference>
<keyword evidence="5" id="KW-1185">Reference proteome</keyword>
<accession>A0A2R6PLH7</accession>
<dbReference type="Gramene" id="PSR93110">
    <property type="protein sequence ID" value="PSR93110"/>
    <property type="gene ID" value="CEY00_Acc27720"/>
</dbReference>
<evidence type="ECO:0000313" key="5">
    <source>
        <dbReference type="Proteomes" id="UP000241394"/>
    </source>
</evidence>
<gene>
    <name evidence="4" type="ORF">CEY00_Acc27720</name>
</gene>
<dbReference type="Pfam" id="PF00168">
    <property type="entry name" value="C2"/>
    <property type="match status" value="1"/>
</dbReference>
<dbReference type="InParanoid" id="A0A2R6PLH7"/>
<name>A0A2R6PLH7_ACTCC</name>
<protein>
    <submittedName>
        <fullName evidence="4">Elicitor-responsive protein</fullName>
    </submittedName>
</protein>
<dbReference type="GO" id="GO:0046872">
    <property type="term" value="F:metal ion binding"/>
    <property type="evidence" value="ECO:0007669"/>
    <property type="project" value="UniProtKB-KW"/>
</dbReference>
<reference evidence="4 5" key="1">
    <citation type="submission" date="2017-07" db="EMBL/GenBank/DDBJ databases">
        <title>An improved, manually edited Actinidia chinensis var. chinensis (kiwifruit) genome highlights the challenges associated with draft genomes and gene prediction in plants.</title>
        <authorList>
            <person name="Pilkington S."/>
            <person name="Crowhurst R."/>
            <person name="Hilario E."/>
            <person name="Nardozza S."/>
            <person name="Fraser L."/>
            <person name="Peng Y."/>
            <person name="Gunaseelan K."/>
            <person name="Simpson R."/>
            <person name="Tahir J."/>
            <person name="Deroles S."/>
            <person name="Templeton K."/>
            <person name="Luo Z."/>
            <person name="Davy M."/>
            <person name="Cheng C."/>
            <person name="Mcneilage M."/>
            <person name="Scaglione D."/>
            <person name="Liu Y."/>
            <person name="Zhang Q."/>
            <person name="Datson P."/>
            <person name="De Silva N."/>
            <person name="Gardiner S."/>
            <person name="Bassett H."/>
            <person name="Chagne D."/>
            <person name="Mccallum J."/>
            <person name="Dzierzon H."/>
            <person name="Deng C."/>
            <person name="Wang Y.-Y."/>
            <person name="Barron N."/>
            <person name="Manako K."/>
            <person name="Bowen J."/>
            <person name="Foster T."/>
            <person name="Erridge Z."/>
            <person name="Tiffin H."/>
            <person name="Waite C."/>
            <person name="Davies K."/>
            <person name="Grierson E."/>
            <person name="Laing W."/>
            <person name="Kirk R."/>
            <person name="Chen X."/>
            <person name="Wood M."/>
            <person name="Montefiori M."/>
            <person name="Brummell D."/>
            <person name="Schwinn K."/>
            <person name="Catanach A."/>
            <person name="Fullerton C."/>
            <person name="Li D."/>
            <person name="Meiyalaghan S."/>
            <person name="Nieuwenhuizen N."/>
            <person name="Read N."/>
            <person name="Prakash R."/>
            <person name="Hunter D."/>
            <person name="Zhang H."/>
            <person name="Mckenzie M."/>
            <person name="Knabel M."/>
            <person name="Harris A."/>
            <person name="Allan A."/>
            <person name="Chen A."/>
            <person name="Janssen B."/>
            <person name="Plunkett B."/>
            <person name="Dwamena C."/>
            <person name="Voogd C."/>
            <person name="Leif D."/>
            <person name="Lafferty D."/>
            <person name="Souleyre E."/>
            <person name="Varkonyi-Gasic E."/>
            <person name="Gambi F."/>
            <person name="Hanley J."/>
            <person name="Yao J.-L."/>
            <person name="Cheung J."/>
            <person name="David K."/>
            <person name="Warren B."/>
            <person name="Marsh K."/>
            <person name="Snowden K."/>
            <person name="Lin-Wang K."/>
            <person name="Brian L."/>
            <person name="Martinez-Sanchez M."/>
            <person name="Wang M."/>
            <person name="Ileperuma N."/>
            <person name="Macnee N."/>
            <person name="Campin R."/>
            <person name="Mcatee P."/>
            <person name="Drummond R."/>
            <person name="Espley R."/>
            <person name="Ireland H."/>
            <person name="Wu R."/>
            <person name="Atkinson R."/>
            <person name="Karunairetnam S."/>
            <person name="Bulley S."/>
            <person name="Chunkath S."/>
            <person name="Hanley Z."/>
            <person name="Storey R."/>
            <person name="Thrimawithana A."/>
            <person name="Thomson S."/>
            <person name="David C."/>
            <person name="Testolin R."/>
        </authorList>
    </citation>
    <scope>NUCLEOTIDE SEQUENCE [LARGE SCALE GENOMIC DNA]</scope>
    <source>
        <strain evidence="5">cv. Red5</strain>
        <tissue evidence="4">Young leaf</tissue>
    </source>
</reference>
<feature type="domain" description="C2" evidence="3">
    <location>
        <begin position="1"/>
        <end position="110"/>
    </location>
</feature>
<comment type="caution">
    <text evidence="4">The sequence shown here is derived from an EMBL/GenBank/DDBJ whole genome shotgun (WGS) entry which is preliminary data.</text>
</comment>